<organism evidence="17">
    <name type="scientific">Chorisquilla orientalis</name>
    <dbReference type="NCBI Taxonomy" id="2766993"/>
    <lineage>
        <taxon>Eukaryota</taxon>
        <taxon>Metazoa</taxon>
        <taxon>Ecdysozoa</taxon>
        <taxon>Arthropoda</taxon>
        <taxon>Crustacea</taxon>
        <taxon>Multicrustacea</taxon>
        <taxon>Malacostraca</taxon>
        <taxon>Eumalacostraca</taxon>
        <taxon>Hoplocarida</taxon>
        <taxon>Stomatopoda</taxon>
        <taxon>Protosquillidae</taxon>
        <taxon>Chorisquilla</taxon>
    </lineage>
</organism>
<feature type="transmembrane region" description="Helical" evidence="16">
    <location>
        <begin position="60"/>
        <end position="83"/>
    </location>
</feature>
<dbReference type="InterPro" id="IPR039428">
    <property type="entry name" value="NUOK/Mnh_C1-like"/>
</dbReference>
<evidence type="ECO:0000256" key="10">
    <source>
        <dbReference type="ARBA" id="ARBA00022989"/>
    </source>
</evidence>
<proteinExistence type="inferred from homology"/>
<evidence type="ECO:0000256" key="12">
    <source>
        <dbReference type="ARBA" id="ARBA00023075"/>
    </source>
</evidence>
<dbReference type="GO" id="GO:0016651">
    <property type="term" value="F:oxidoreductase activity, acting on NAD(P)H"/>
    <property type="evidence" value="ECO:0007669"/>
    <property type="project" value="InterPro"/>
</dbReference>
<dbReference type="AlphaFoldDB" id="A0A7H0TV14"/>
<keyword evidence="14 16" id="KW-0472">Membrane</keyword>
<comment type="function">
    <text evidence="16">Core subunit of the mitochondrial membrane respiratory chain NADH dehydrogenase (Complex I) which catalyzes electron transfer from NADH through the respiratory chain, using ubiquinone as an electron acceptor.</text>
</comment>
<accession>A0A7H0TV14</accession>
<evidence type="ECO:0000256" key="11">
    <source>
        <dbReference type="ARBA" id="ARBA00023027"/>
    </source>
</evidence>
<dbReference type="Pfam" id="PF00420">
    <property type="entry name" value="Oxidored_q2"/>
    <property type="match status" value="1"/>
</dbReference>
<dbReference type="GO" id="GO:0005743">
    <property type="term" value="C:mitochondrial inner membrane"/>
    <property type="evidence" value="ECO:0007669"/>
    <property type="project" value="UniProtKB-SubCell"/>
</dbReference>
<evidence type="ECO:0000256" key="15">
    <source>
        <dbReference type="ARBA" id="ARBA00049551"/>
    </source>
</evidence>
<gene>
    <name evidence="17" type="primary">ND4L</name>
</gene>
<dbReference type="GO" id="GO:0030964">
    <property type="term" value="C:NADH dehydrogenase complex"/>
    <property type="evidence" value="ECO:0007669"/>
    <property type="project" value="TreeGrafter"/>
</dbReference>
<keyword evidence="12 16" id="KW-0830">Ubiquinone</keyword>
<evidence type="ECO:0000256" key="9">
    <source>
        <dbReference type="ARBA" id="ARBA00022982"/>
    </source>
</evidence>
<evidence type="ECO:0000256" key="3">
    <source>
        <dbReference type="ARBA" id="ARBA00012944"/>
    </source>
</evidence>
<dbReference type="PANTHER" id="PTHR11434:SF0">
    <property type="entry name" value="NADH-UBIQUINONE OXIDOREDUCTASE CHAIN 4L"/>
    <property type="match status" value="1"/>
</dbReference>
<dbReference type="InterPro" id="IPR001133">
    <property type="entry name" value="NADH_UbQ_OxRdtase_chain4L/K"/>
</dbReference>
<dbReference type="Gene3D" id="1.10.287.3510">
    <property type="match status" value="1"/>
</dbReference>
<geneLocation type="mitochondrion" evidence="17"/>
<dbReference type="GO" id="GO:0042773">
    <property type="term" value="P:ATP synthesis coupled electron transport"/>
    <property type="evidence" value="ECO:0007669"/>
    <property type="project" value="UniProtKB-UniRule"/>
</dbReference>
<evidence type="ECO:0000256" key="4">
    <source>
        <dbReference type="ARBA" id="ARBA00016612"/>
    </source>
</evidence>
<dbReference type="EC" id="7.1.1.2" evidence="3 16"/>
<evidence type="ECO:0000256" key="8">
    <source>
        <dbReference type="ARBA" id="ARBA00022967"/>
    </source>
</evidence>
<comment type="similarity">
    <text evidence="2 16">Belongs to the complex I subunit 4L family.</text>
</comment>
<dbReference type="EMBL" id="MT672286">
    <property type="protein sequence ID" value="QNR04866.1"/>
    <property type="molecule type" value="Genomic_DNA"/>
</dbReference>
<evidence type="ECO:0000256" key="14">
    <source>
        <dbReference type="ARBA" id="ARBA00023136"/>
    </source>
</evidence>
<comment type="subcellular location">
    <subcellularLocation>
        <location evidence="16">Mitochondrion inner membrane</location>
        <topology evidence="16">Multi-pass membrane protein</topology>
    </subcellularLocation>
    <subcellularLocation>
        <location evidence="1">Mitochondrion membrane</location>
        <topology evidence="1">Multi-pass membrane protein</topology>
    </subcellularLocation>
</comment>
<keyword evidence="6 16" id="KW-0679">Respiratory chain</keyword>
<keyword evidence="7 16" id="KW-0812">Transmembrane</keyword>
<feature type="transmembrane region" description="Helical" evidence="16">
    <location>
        <begin position="6"/>
        <end position="23"/>
    </location>
</feature>
<keyword evidence="13 16" id="KW-0496">Mitochondrion</keyword>
<dbReference type="PANTHER" id="PTHR11434">
    <property type="entry name" value="NADH-UBIQUINONE OXIDOREDUCTASE SUBUNIT ND4L"/>
    <property type="match status" value="1"/>
</dbReference>
<reference evidence="17" key="1">
    <citation type="submission" date="2020-06" db="EMBL/GenBank/DDBJ databases">
        <authorList>
            <person name="Hwang H.-S."/>
        </authorList>
    </citation>
    <scope>NUCLEOTIDE SEQUENCE</scope>
</reference>
<keyword evidence="9 16" id="KW-0249">Electron transport</keyword>
<evidence type="ECO:0000256" key="6">
    <source>
        <dbReference type="ARBA" id="ARBA00022660"/>
    </source>
</evidence>
<keyword evidence="10 16" id="KW-1133">Transmembrane helix</keyword>
<evidence type="ECO:0000256" key="5">
    <source>
        <dbReference type="ARBA" id="ARBA00022448"/>
    </source>
</evidence>
<sequence length="99" mass="11199">MLSPNFYLLGSMIMILSGMWGLVSKWKHLLGSLLSLEHMMLGIFWLLTIVFSYVGQETYFTLILFTFAACEGVLALSILVSIIRTHGNDQFSSFTILRC</sequence>
<comment type="catalytic activity">
    <reaction evidence="15 16">
        <text>a ubiquinone + NADH + 5 H(+)(in) = a ubiquinol + NAD(+) + 4 H(+)(out)</text>
        <dbReference type="Rhea" id="RHEA:29091"/>
        <dbReference type="Rhea" id="RHEA-COMP:9565"/>
        <dbReference type="Rhea" id="RHEA-COMP:9566"/>
        <dbReference type="ChEBI" id="CHEBI:15378"/>
        <dbReference type="ChEBI" id="CHEBI:16389"/>
        <dbReference type="ChEBI" id="CHEBI:17976"/>
        <dbReference type="ChEBI" id="CHEBI:57540"/>
        <dbReference type="ChEBI" id="CHEBI:57945"/>
        <dbReference type="EC" id="7.1.1.2"/>
    </reaction>
</comment>
<evidence type="ECO:0000256" key="1">
    <source>
        <dbReference type="ARBA" id="ARBA00004225"/>
    </source>
</evidence>
<evidence type="ECO:0000256" key="16">
    <source>
        <dbReference type="RuleBase" id="RU004419"/>
    </source>
</evidence>
<protein>
    <recommendedName>
        <fullName evidence="4 16">NADH-ubiquinone oxidoreductase chain 4L</fullName>
        <ecNumber evidence="3 16">7.1.1.2</ecNumber>
    </recommendedName>
</protein>
<evidence type="ECO:0000313" key="17">
    <source>
        <dbReference type="EMBL" id="QNR04866.1"/>
    </source>
</evidence>
<keyword evidence="5 16" id="KW-0813">Transport</keyword>
<evidence type="ECO:0000256" key="7">
    <source>
        <dbReference type="ARBA" id="ARBA00022692"/>
    </source>
</evidence>
<dbReference type="GO" id="GO:0008137">
    <property type="term" value="F:NADH dehydrogenase (ubiquinone) activity"/>
    <property type="evidence" value="ECO:0007669"/>
    <property type="project" value="UniProtKB-EC"/>
</dbReference>
<name>A0A7H0TV14_9CRUS</name>
<evidence type="ECO:0000256" key="13">
    <source>
        <dbReference type="ARBA" id="ARBA00023128"/>
    </source>
</evidence>
<keyword evidence="11 16" id="KW-0520">NAD</keyword>
<feature type="transmembrane region" description="Helical" evidence="16">
    <location>
        <begin position="35"/>
        <end position="54"/>
    </location>
</feature>
<evidence type="ECO:0000256" key="2">
    <source>
        <dbReference type="ARBA" id="ARBA00010519"/>
    </source>
</evidence>
<keyword evidence="8 16" id="KW-1278">Translocase</keyword>
<keyword evidence="16" id="KW-0999">Mitochondrion inner membrane</keyword>